<dbReference type="Pfam" id="PF15916">
    <property type="entry name" value="DUF4743"/>
    <property type="match status" value="1"/>
</dbReference>
<protein>
    <recommendedName>
        <fullName evidence="1">DUF4743 domain-containing protein</fullName>
    </recommendedName>
</protein>
<dbReference type="AlphaFoldDB" id="A0A3Q4GCL0"/>
<dbReference type="Ensembl" id="ENSNBRT00000006475.1">
    <property type="protein sequence ID" value="ENSNBRP00000006286.1"/>
    <property type="gene ID" value="ENSNBRG00000004941.1"/>
</dbReference>
<dbReference type="GO" id="GO:0044715">
    <property type="term" value="F:8-oxo-dGDP phosphatase activity"/>
    <property type="evidence" value="ECO:0007669"/>
    <property type="project" value="TreeGrafter"/>
</dbReference>
<dbReference type="OMA" id="TPTFSWD"/>
<keyword evidence="3" id="KW-1185">Reference proteome</keyword>
<dbReference type="InterPro" id="IPR015797">
    <property type="entry name" value="NUDIX_hydrolase-like_dom_sf"/>
</dbReference>
<dbReference type="SUPFAM" id="SSF55811">
    <property type="entry name" value="Nudix"/>
    <property type="match status" value="1"/>
</dbReference>
<organism evidence="2 3">
    <name type="scientific">Neolamprologus brichardi</name>
    <name type="common">Fairy cichlid</name>
    <name type="synonym">Lamprologus brichardi</name>
    <dbReference type="NCBI Taxonomy" id="32507"/>
    <lineage>
        <taxon>Eukaryota</taxon>
        <taxon>Metazoa</taxon>
        <taxon>Chordata</taxon>
        <taxon>Craniata</taxon>
        <taxon>Vertebrata</taxon>
        <taxon>Euteleostomi</taxon>
        <taxon>Actinopterygii</taxon>
        <taxon>Neopterygii</taxon>
        <taxon>Teleostei</taxon>
        <taxon>Neoteleostei</taxon>
        <taxon>Acanthomorphata</taxon>
        <taxon>Ovalentaria</taxon>
        <taxon>Cichlomorphae</taxon>
        <taxon>Cichliformes</taxon>
        <taxon>Cichlidae</taxon>
        <taxon>African cichlids</taxon>
        <taxon>Pseudocrenilabrinae</taxon>
        <taxon>Lamprologini</taxon>
        <taxon>Neolamprologus</taxon>
    </lineage>
</organism>
<reference evidence="2" key="2">
    <citation type="submission" date="2025-09" db="UniProtKB">
        <authorList>
            <consortium name="Ensembl"/>
        </authorList>
    </citation>
    <scope>IDENTIFICATION</scope>
</reference>
<evidence type="ECO:0000313" key="3">
    <source>
        <dbReference type="Proteomes" id="UP000261580"/>
    </source>
</evidence>
<dbReference type="Proteomes" id="UP000261580">
    <property type="component" value="Unassembled WGS sequence"/>
</dbReference>
<name>A0A3Q4GCL0_NEOBR</name>
<dbReference type="Gene3D" id="3.30.750.160">
    <property type="match status" value="1"/>
</dbReference>
<feature type="domain" description="DUF4743" evidence="1">
    <location>
        <begin position="10"/>
        <end position="104"/>
    </location>
</feature>
<proteinExistence type="predicted"/>
<dbReference type="PANTHER" id="PTHR13622">
    <property type="entry name" value="THIAMIN PYROPHOSPHOKINASE"/>
    <property type="match status" value="1"/>
</dbReference>
<dbReference type="Gene3D" id="3.90.79.10">
    <property type="entry name" value="Nucleoside Triphosphate Pyrophosphohydrolase"/>
    <property type="match status" value="1"/>
</dbReference>
<accession>A0A3Q4GCL0</accession>
<dbReference type="STRING" id="32507.ENSNBRP00000006286"/>
<dbReference type="PANTHER" id="PTHR13622:SF8">
    <property type="entry name" value="THIAMIN PYROPHOSPHOKINASE 1"/>
    <property type="match status" value="1"/>
</dbReference>
<dbReference type="Bgee" id="ENSNBRG00000004941">
    <property type="expression patterns" value="Expressed in skeletal muscle tissue and 5 other cell types or tissues"/>
</dbReference>
<sequence length="257" mass="29093">MASCSWAENILQLLRKMNNFYLPGSCRSSCFRFEIEGAHVGWIPPHVASLLARYPDVFSPPHQGAVTLCHGLDSYEKRSEAVSHVLQALRQEPSLTCLKGWRDEVRGAPVLVLIYCSFGVAGSQPHSDTSGRTSCSGESLLYETVNYIIGFSKRQFSCFCFILFSSYTYEDEEGVFPESQFVFDLELPLEFKPIIGDGEVQEFYLLPIDKVKELLATDDFKPNSAMVVLDFLIRHSYIDPDTEPYYQDFVTGLHQIL</sequence>
<evidence type="ECO:0000259" key="1">
    <source>
        <dbReference type="Pfam" id="PF15916"/>
    </source>
</evidence>
<evidence type="ECO:0000313" key="2">
    <source>
        <dbReference type="Ensembl" id="ENSNBRP00000006286.1"/>
    </source>
</evidence>
<dbReference type="GeneTree" id="ENSGT01010000223737"/>
<reference evidence="2" key="1">
    <citation type="submission" date="2025-08" db="UniProtKB">
        <authorList>
            <consortium name="Ensembl"/>
        </authorList>
    </citation>
    <scope>IDENTIFICATION</scope>
</reference>
<dbReference type="InterPro" id="IPR031804">
    <property type="entry name" value="DUF4743"/>
</dbReference>